<name>A0A1D8P9F3_9FLAO</name>
<dbReference type="Gene3D" id="2.40.160.20">
    <property type="match status" value="1"/>
</dbReference>
<dbReference type="SUPFAM" id="SSF56925">
    <property type="entry name" value="OMPA-like"/>
    <property type="match status" value="1"/>
</dbReference>
<proteinExistence type="predicted"/>
<dbReference type="InterPro" id="IPR011250">
    <property type="entry name" value="OMP/PagP_B-barrel"/>
</dbReference>
<dbReference type="RefSeq" id="WP_070237365.1">
    <property type="nucleotide sequence ID" value="NZ_CP017478.1"/>
</dbReference>
<organism evidence="1 2">
    <name type="scientific">Urechidicola croceus</name>
    <dbReference type="NCBI Taxonomy" id="1850246"/>
    <lineage>
        <taxon>Bacteria</taxon>
        <taxon>Pseudomonadati</taxon>
        <taxon>Bacteroidota</taxon>
        <taxon>Flavobacteriia</taxon>
        <taxon>Flavobacteriales</taxon>
        <taxon>Flavobacteriaceae</taxon>
        <taxon>Urechidicola</taxon>
    </lineage>
</organism>
<dbReference type="EMBL" id="CP017478">
    <property type="protein sequence ID" value="AOW21201.1"/>
    <property type="molecule type" value="Genomic_DNA"/>
</dbReference>
<dbReference type="OrthoDB" id="1190694at2"/>
<evidence type="ECO:0000313" key="2">
    <source>
        <dbReference type="Proteomes" id="UP000176050"/>
    </source>
</evidence>
<keyword evidence="2" id="KW-1185">Reference proteome</keyword>
<gene>
    <name evidence="1" type="ORF">LPB138_11140</name>
</gene>
<protein>
    <submittedName>
        <fullName evidence="1">Uncharacterized protein</fullName>
    </submittedName>
</protein>
<reference evidence="1 2" key="1">
    <citation type="submission" date="2016-10" db="EMBL/GenBank/DDBJ databases">
        <title>Lutibacter sp. LPB0138, isolated from marine gastropod.</title>
        <authorList>
            <person name="Kim E."/>
            <person name="Yi H."/>
        </authorList>
    </citation>
    <scope>NUCLEOTIDE SEQUENCE [LARGE SCALE GENOMIC DNA]</scope>
    <source>
        <strain evidence="1 2">LPB0138</strain>
    </source>
</reference>
<dbReference type="Proteomes" id="UP000176050">
    <property type="component" value="Chromosome"/>
</dbReference>
<dbReference type="AlphaFoldDB" id="A0A1D8P9F3"/>
<dbReference type="KEGG" id="lul:LPB138_11140"/>
<sequence length="211" mass="23524">MNVLVYSKITISLLLFITINQNLFSQDENDKWILGIGMNAVDFYPTNEPDIGNDGGLFNGITNAKDHWNVSIPTLSVTRYLKNKFSADASISISKLTKIGDIEVDELSYFGIDGSIQYRFLEISNKLVPYVYAGGGYTWVDSKGSGTVNLGLGTNYWFTDKFGARVQAGYKHSDRKHEQLLSHFLYSFSVVFKLNSGRGKSSSSRMTGSCY</sequence>
<evidence type="ECO:0000313" key="1">
    <source>
        <dbReference type="EMBL" id="AOW21201.1"/>
    </source>
</evidence>
<accession>A0A1D8P9F3</accession>
<dbReference type="STRING" id="1850246.LPB138_11140"/>